<dbReference type="AlphaFoldDB" id="A0A7H8N691"/>
<keyword evidence="6" id="KW-1185">Reference proteome</keyword>
<evidence type="ECO:0000259" key="4">
    <source>
        <dbReference type="PROSITE" id="PS50043"/>
    </source>
</evidence>
<dbReference type="CDD" id="cd06170">
    <property type="entry name" value="LuxR_C_like"/>
    <property type="match status" value="1"/>
</dbReference>
<keyword evidence="1" id="KW-0805">Transcription regulation</keyword>
<proteinExistence type="predicted"/>
<dbReference type="PANTHER" id="PTHR44688">
    <property type="entry name" value="DNA-BINDING TRANSCRIPTIONAL ACTIVATOR DEVR_DOSR"/>
    <property type="match status" value="1"/>
</dbReference>
<dbReference type="Pfam" id="PF00196">
    <property type="entry name" value="GerE"/>
    <property type="match status" value="1"/>
</dbReference>
<dbReference type="Gene3D" id="1.10.10.10">
    <property type="entry name" value="Winged helix-like DNA-binding domain superfamily/Winged helix DNA-binding domain"/>
    <property type="match status" value="1"/>
</dbReference>
<dbReference type="InterPro" id="IPR000792">
    <property type="entry name" value="Tscrpt_reg_LuxR_C"/>
</dbReference>
<keyword evidence="2" id="KW-0238">DNA-binding</keyword>
<gene>
    <name evidence="5" type="ORF">HUT08_10615</name>
</gene>
<keyword evidence="3" id="KW-0804">Transcription</keyword>
<sequence length="99" mass="10618">MIHSKECAVPVDAVSPERGAEVRSALGLTNREEQILALLLTGASNRKIARTLGIAETTVKNALRAIYRKMGVSSRTEAIIVTLGQSPTEQGRDATPEEC</sequence>
<dbReference type="InterPro" id="IPR036388">
    <property type="entry name" value="WH-like_DNA-bd_sf"/>
</dbReference>
<organism evidence="5 6">
    <name type="scientific">Streptomyces buecherae</name>
    <dbReference type="NCBI Taxonomy" id="2763006"/>
    <lineage>
        <taxon>Bacteria</taxon>
        <taxon>Bacillati</taxon>
        <taxon>Actinomycetota</taxon>
        <taxon>Actinomycetes</taxon>
        <taxon>Kitasatosporales</taxon>
        <taxon>Streptomycetaceae</taxon>
        <taxon>Streptomyces</taxon>
    </lineage>
</organism>
<evidence type="ECO:0000256" key="1">
    <source>
        <dbReference type="ARBA" id="ARBA00023015"/>
    </source>
</evidence>
<name>A0A7H8N691_9ACTN</name>
<evidence type="ECO:0000256" key="3">
    <source>
        <dbReference type="ARBA" id="ARBA00023163"/>
    </source>
</evidence>
<evidence type="ECO:0000313" key="6">
    <source>
        <dbReference type="Proteomes" id="UP000509303"/>
    </source>
</evidence>
<evidence type="ECO:0000313" key="5">
    <source>
        <dbReference type="EMBL" id="QKW49921.1"/>
    </source>
</evidence>
<reference evidence="5 6" key="1">
    <citation type="submission" date="2020-06" db="EMBL/GenBank/DDBJ databases">
        <title>Genome mining for natural products.</title>
        <authorList>
            <person name="Zhang B."/>
            <person name="Shi J."/>
            <person name="Ge H."/>
        </authorList>
    </citation>
    <scope>NUCLEOTIDE SEQUENCE [LARGE SCALE GENOMIC DNA]</scope>
    <source>
        <strain evidence="5 6">NA00687</strain>
    </source>
</reference>
<accession>A0A7H8N691</accession>
<dbReference type="SMART" id="SM00421">
    <property type="entry name" value="HTH_LUXR"/>
    <property type="match status" value="1"/>
</dbReference>
<dbReference type="RefSeq" id="WP_176161656.1">
    <property type="nucleotide sequence ID" value="NZ_CP054929.1"/>
</dbReference>
<dbReference type="GO" id="GO:0006355">
    <property type="term" value="P:regulation of DNA-templated transcription"/>
    <property type="evidence" value="ECO:0007669"/>
    <property type="project" value="InterPro"/>
</dbReference>
<dbReference type="PRINTS" id="PR00038">
    <property type="entry name" value="HTHLUXR"/>
</dbReference>
<feature type="domain" description="HTH luxR-type" evidence="4">
    <location>
        <begin position="21"/>
        <end position="86"/>
    </location>
</feature>
<dbReference type="PANTHER" id="PTHR44688:SF16">
    <property type="entry name" value="DNA-BINDING TRANSCRIPTIONAL ACTIVATOR DEVR_DOSR"/>
    <property type="match status" value="1"/>
</dbReference>
<dbReference type="SUPFAM" id="SSF46894">
    <property type="entry name" value="C-terminal effector domain of the bipartite response regulators"/>
    <property type="match status" value="1"/>
</dbReference>
<dbReference type="PROSITE" id="PS50043">
    <property type="entry name" value="HTH_LUXR_2"/>
    <property type="match status" value="1"/>
</dbReference>
<evidence type="ECO:0000256" key="2">
    <source>
        <dbReference type="ARBA" id="ARBA00023125"/>
    </source>
</evidence>
<dbReference type="GO" id="GO:0003677">
    <property type="term" value="F:DNA binding"/>
    <property type="evidence" value="ECO:0007669"/>
    <property type="project" value="UniProtKB-KW"/>
</dbReference>
<dbReference type="EMBL" id="CP054929">
    <property type="protein sequence ID" value="QKW49921.1"/>
    <property type="molecule type" value="Genomic_DNA"/>
</dbReference>
<protein>
    <submittedName>
        <fullName evidence="5">Response regulator transcription factor</fullName>
    </submittedName>
</protein>
<dbReference type="InterPro" id="IPR016032">
    <property type="entry name" value="Sig_transdc_resp-reg_C-effctor"/>
</dbReference>
<dbReference type="PROSITE" id="PS00622">
    <property type="entry name" value="HTH_LUXR_1"/>
    <property type="match status" value="1"/>
</dbReference>
<dbReference type="Proteomes" id="UP000509303">
    <property type="component" value="Chromosome"/>
</dbReference>